<dbReference type="PROSITE" id="PS51257">
    <property type="entry name" value="PROKAR_LIPOPROTEIN"/>
    <property type="match status" value="1"/>
</dbReference>
<keyword evidence="4 6" id="KW-0472">Membrane</keyword>
<evidence type="ECO:0000256" key="6">
    <source>
        <dbReference type="SAM" id="Phobius"/>
    </source>
</evidence>
<feature type="compositionally biased region" description="Acidic residues" evidence="5">
    <location>
        <begin position="100"/>
        <end position="110"/>
    </location>
</feature>
<dbReference type="EMBL" id="CALNXK010000052">
    <property type="protein sequence ID" value="CAH3133117.1"/>
    <property type="molecule type" value="Genomic_DNA"/>
</dbReference>
<dbReference type="Proteomes" id="UP001159405">
    <property type="component" value="Unassembled WGS sequence"/>
</dbReference>
<comment type="caution">
    <text evidence="8">The sequence shown here is derived from an EMBL/GenBank/DDBJ whole genome shotgun (WGS) entry which is preliminary data.</text>
</comment>
<accession>A0ABN8P7P3</accession>
<evidence type="ECO:0000313" key="8">
    <source>
        <dbReference type="EMBL" id="CAH3133117.1"/>
    </source>
</evidence>
<feature type="compositionally biased region" description="Low complexity" evidence="5">
    <location>
        <begin position="246"/>
        <end position="261"/>
    </location>
</feature>
<organism evidence="8 9">
    <name type="scientific">Porites lobata</name>
    <dbReference type="NCBI Taxonomy" id="104759"/>
    <lineage>
        <taxon>Eukaryota</taxon>
        <taxon>Metazoa</taxon>
        <taxon>Cnidaria</taxon>
        <taxon>Anthozoa</taxon>
        <taxon>Hexacorallia</taxon>
        <taxon>Scleractinia</taxon>
        <taxon>Fungiina</taxon>
        <taxon>Poritidae</taxon>
        <taxon>Porites</taxon>
    </lineage>
</organism>
<evidence type="ECO:0000256" key="3">
    <source>
        <dbReference type="ARBA" id="ARBA00022989"/>
    </source>
</evidence>
<evidence type="ECO:0000256" key="1">
    <source>
        <dbReference type="ARBA" id="ARBA00004479"/>
    </source>
</evidence>
<gene>
    <name evidence="8" type="ORF">PLOB_00036648</name>
</gene>
<feature type="transmembrane region" description="Helical" evidence="6">
    <location>
        <begin position="277"/>
        <end position="305"/>
    </location>
</feature>
<feature type="domain" description="Syndecan/Neurexin" evidence="7">
    <location>
        <begin position="285"/>
        <end position="329"/>
    </location>
</feature>
<evidence type="ECO:0000256" key="4">
    <source>
        <dbReference type="ARBA" id="ARBA00023136"/>
    </source>
</evidence>
<evidence type="ECO:0000256" key="2">
    <source>
        <dbReference type="ARBA" id="ARBA00022692"/>
    </source>
</evidence>
<feature type="region of interest" description="Disordered" evidence="5">
    <location>
        <begin position="246"/>
        <end position="270"/>
    </location>
</feature>
<dbReference type="InterPro" id="IPR027789">
    <property type="entry name" value="Syndecan/Neurexin_dom"/>
</dbReference>
<dbReference type="Pfam" id="PF01034">
    <property type="entry name" value="Syndecan"/>
    <property type="match status" value="1"/>
</dbReference>
<reference evidence="8 9" key="1">
    <citation type="submission" date="2022-05" db="EMBL/GenBank/DDBJ databases">
        <authorList>
            <consortium name="Genoscope - CEA"/>
            <person name="William W."/>
        </authorList>
    </citation>
    <scope>NUCLEOTIDE SEQUENCE [LARGE SCALE GENOMIC DNA]</scope>
</reference>
<feature type="compositionally biased region" description="Basic and acidic residues" evidence="5">
    <location>
        <begin position="68"/>
        <end position="79"/>
    </location>
</feature>
<evidence type="ECO:0000256" key="5">
    <source>
        <dbReference type="SAM" id="MobiDB-lite"/>
    </source>
</evidence>
<protein>
    <recommendedName>
        <fullName evidence="7">Syndecan/Neurexin domain-containing protein</fullName>
    </recommendedName>
</protein>
<sequence length="336" mass="36149">MTFSMKPFRSVVCILVIYGCFDCKIAPIGASDPALGENVNKGSEQERKAFILNEDDLFDVSSYHKQVERRENKYDKGETESYTIDDEDGERVKRAVGSGDENDHDSDIQADEPAASSDGGGKQHLNSSSLGTVFVSTITSDISTRSLDKIVSFNSTAIASSTPLMGITTFNVIVSTSVLLDVSASKSDFSTPSLSTIHGSSDTKTKSHTNVFASMEASFSASVLVTRVTRASSVVVSTSSSFSLIEPTSTPTKTTETTTKEGNVANQKDPSPRKKTLFGFVTIEILVALLAGAACAVILVVFLVYRLKKRGEGSYELQETLMLKSGGYSEEKEVFV</sequence>
<proteinExistence type="predicted"/>
<evidence type="ECO:0000259" key="7">
    <source>
        <dbReference type="Pfam" id="PF01034"/>
    </source>
</evidence>
<feature type="region of interest" description="Disordered" evidence="5">
    <location>
        <begin position="68"/>
        <end position="126"/>
    </location>
</feature>
<keyword evidence="9" id="KW-1185">Reference proteome</keyword>
<keyword evidence="2 6" id="KW-0812">Transmembrane</keyword>
<name>A0ABN8P7P3_9CNID</name>
<keyword evidence="3 6" id="KW-1133">Transmembrane helix</keyword>
<evidence type="ECO:0000313" key="9">
    <source>
        <dbReference type="Proteomes" id="UP001159405"/>
    </source>
</evidence>
<comment type="subcellular location">
    <subcellularLocation>
        <location evidence="1">Membrane</location>
        <topology evidence="1">Single-pass type I membrane protein</topology>
    </subcellularLocation>
</comment>